<feature type="domain" description="Reverse transcriptase" evidence="2">
    <location>
        <begin position="683"/>
        <end position="810"/>
    </location>
</feature>
<evidence type="ECO:0000256" key="1">
    <source>
        <dbReference type="SAM" id="MobiDB-lite"/>
    </source>
</evidence>
<sequence>MITLSQSPSRLHLFYSGLKEFRIKVDDLSYGGSVLITEKVKERLFHVSLELSCVEWLIKELQLILENKVQSVFRRYRGDSYQVWVEKGHNWKGYYLRLTKCVHGFLKSVVIPQGKNDSGWIQIKENLEGILKGKNRTSRHGFTEEDGNTAVSDTDRVLGKTYKEAVQNEGVLQEQEKGAAFSCDSKSEAMDVCSSGKLVVEGQTDVLLYSWEYGLKNYIPKIVSYGGWIGTNGLPMHWWSKEFFQRIGVECGGLLQVDQRTENYKYLFEARIKTRKNFIGFLPEILTLTGGTESYQVKIKPISPTIQPTRSRHAQPRISANGTVQAVVGGEVLTTQRQWRVVENSQVDWAQSNINEFDWLEKENRSRFSGTAQNLKFQGDGTSIMAAENLILPPFMSALTDKATSDNALKMGPINGEPISKPSGLFNPFGGSFSEPIPFRNIRSYSGPSLICGLEKNKNSVPQSKSECTAIKLKPKTKFLSRFGRANGEGSRGFRKGLSHFDDRLSSAGAPPQVCSLPPSLIVDRDDDDSSSSICPESVDSMAKAPSSESEFNDETSSNEETKYTDAFANEEGILHEIFATPDDPGGVNGYVEGCFPTNIQSDEQTGLEVDDDATFVPDTIPEVIYYSRKRRNRRGYGRKDGLPKSLMHKMDISLLPLKKNLAHRRHGKPCNSNGDTGSMGSGKVISKVLASRLREVLGNTISQSQGAFVQKRQILDAVLVAHEVVEEVRKQKRKGLVFKIDFEKAYDHVEWNFVDDVLARKGFGVKWRGWIFGCLESVNFSIMINGKPRGKFRASRGLRQGNPLSPFLFT</sequence>
<dbReference type="Proteomes" id="UP001054821">
    <property type="component" value="Chromosome 7"/>
</dbReference>
<evidence type="ECO:0000259" key="2">
    <source>
        <dbReference type="Pfam" id="PF00078"/>
    </source>
</evidence>
<dbReference type="InterPro" id="IPR000477">
    <property type="entry name" value="RT_dom"/>
</dbReference>
<accession>A0AAD4YN81</accession>
<feature type="compositionally biased region" description="Low complexity" evidence="1">
    <location>
        <begin position="531"/>
        <end position="541"/>
    </location>
</feature>
<comment type="caution">
    <text evidence="3">The sequence shown here is derived from an EMBL/GenBank/DDBJ whole genome shotgun (WGS) entry which is preliminary data.</text>
</comment>
<dbReference type="EMBL" id="JAJFAZ020000007">
    <property type="protein sequence ID" value="KAI5316357.1"/>
    <property type="molecule type" value="Genomic_DNA"/>
</dbReference>
<gene>
    <name evidence="3" type="ORF">L3X38_036064</name>
</gene>
<reference evidence="3 4" key="1">
    <citation type="journal article" date="2022" name="G3 (Bethesda)">
        <title>Whole-genome sequence and methylome profiling of the almond [Prunus dulcis (Mill.) D.A. Webb] cultivar 'Nonpareil'.</title>
        <authorList>
            <person name="D'Amico-Willman K.M."/>
            <person name="Ouma W.Z."/>
            <person name="Meulia T."/>
            <person name="Sideli G.M."/>
            <person name="Gradziel T.M."/>
            <person name="Fresnedo-Ramirez J."/>
        </authorList>
    </citation>
    <scope>NUCLEOTIDE SEQUENCE [LARGE SCALE GENOMIC DNA]</scope>
    <source>
        <strain evidence="3">Clone GOH B32 T37-40</strain>
    </source>
</reference>
<proteinExistence type="predicted"/>
<dbReference type="PANTHER" id="PTHR46890:SF1">
    <property type="entry name" value="REVERSE TRANSCRIPTASE DOMAIN-CONTAINING PROTEIN"/>
    <property type="match status" value="1"/>
</dbReference>
<name>A0AAD4YN81_PRUDU</name>
<keyword evidence="4" id="KW-1185">Reference proteome</keyword>
<evidence type="ECO:0000313" key="3">
    <source>
        <dbReference type="EMBL" id="KAI5316357.1"/>
    </source>
</evidence>
<organism evidence="3 4">
    <name type="scientific">Prunus dulcis</name>
    <name type="common">Almond</name>
    <name type="synonym">Amygdalus dulcis</name>
    <dbReference type="NCBI Taxonomy" id="3755"/>
    <lineage>
        <taxon>Eukaryota</taxon>
        <taxon>Viridiplantae</taxon>
        <taxon>Streptophyta</taxon>
        <taxon>Embryophyta</taxon>
        <taxon>Tracheophyta</taxon>
        <taxon>Spermatophyta</taxon>
        <taxon>Magnoliopsida</taxon>
        <taxon>eudicotyledons</taxon>
        <taxon>Gunneridae</taxon>
        <taxon>Pentapetalae</taxon>
        <taxon>rosids</taxon>
        <taxon>fabids</taxon>
        <taxon>Rosales</taxon>
        <taxon>Rosaceae</taxon>
        <taxon>Amygdaloideae</taxon>
        <taxon>Amygdaleae</taxon>
        <taxon>Prunus</taxon>
    </lineage>
</organism>
<feature type="region of interest" description="Disordered" evidence="1">
    <location>
        <begin position="508"/>
        <end position="561"/>
    </location>
</feature>
<protein>
    <recommendedName>
        <fullName evidence="2">Reverse transcriptase domain-containing protein</fullName>
    </recommendedName>
</protein>
<evidence type="ECO:0000313" key="4">
    <source>
        <dbReference type="Proteomes" id="UP001054821"/>
    </source>
</evidence>
<dbReference type="AlphaFoldDB" id="A0AAD4YN81"/>
<dbReference type="InterPro" id="IPR052343">
    <property type="entry name" value="Retrotransposon-Effector_Assoc"/>
</dbReference>
<dbReference type="Pfam" id="PF00078">
    <property type="entry name" value="RVT_1"/>
    <property type="match status" value="1"/>
</dbReference>
<dbReference type="PANTHER" id="PTHR46890">
    <property type="entry name" value="NON-LTR RETROLELEMENT REVERSE TRANSCRIPTASE-LIKE PROTEIN-RELATED"/>
    <property type="match status" value="1"/>
</dbReference>